<accession>A0A0D3J036</accession>
<dbReference type="Proteomes" id="UP000013827">
    <property type="component" value="Unassembled WGS sequence"/>
</dbReference>
<dbReference type="AlphaFoldDB" id="A0A0D3J036"/>
<reference evidence="4" key="1">
    <citation type="journal article" date="2013" name="Nature">
        <title>Pan genome of the phytoplankton Emiliania underpins its global distribution.</title>
        <authorList>
            <person name="Read B.A."/>
            <person name="Kegel J."/>
            <person name="Klute M.J."/>
            <person name="Kuo A."/>
            <person name="Lefebvre S.C."/>
            <person name="Maumus F."/>
            <person name="Mayer C."/>
            <person name="Miller J."/>
            <person name="Monier A."/>
            <person name="Salamov A."/>
            <person name="Young J."/>
            <person name="Aguilar M."/>
            <person name="Claverie J.M."/>
            <person name="Frickenhaus S."/>
            <person name="Gonzalez K."/>
            <person name="Herman E.K."/>
            <person name="Lin Y.C."/>
            <person name="Napier J."/>
            <person name="Ogata H."/>
            <person name="Sarno A.F."/>
            <person name="Shmutz J."/>
            <person name="Schroeder D."/>
            <person name="de Vargas C."/>
            <person name="Verret F."/>
            <person name="von Dassow P."/>
            <person name="Valentin K."/>
            <person name="Van de Peer Y."/>
            <person name="Wheeler G."/>
            <person name="Dacks J.B."/>
            <person name="Delwiche C.F."/>
            <person name="Dyhrman S.T."/>
            <person name="Glockner G."/>
            <person name="John U."/>
            <person name="Richards T."/>
            <person name="Worden A.Z."/>
            <person name="Zhang X."/>
            <person name="Grigoriev I.V."/>
            <person name="Allen A.E."/>
            <person name="Bidle K."/>
            <person name="Borodovsky M."/>
            <person name="Bowler C."/>
            <person name="Brownlee C."/>
            <person name="Cock J.M."/>
            <person name="Elias M."/>
            <person name="Gladyshev V.N."/>
            <person name="Groth M."/>
            <person name="Guda C."/>
            <person name="Hadaegh A."/>
            <person name="Iglesias-Rodriguez M.D."/>
            <person name="Jenkins J."/>
            <person name="Jones B.M."/>
            <person name="Lawson T."/>
            <person name="Leese F."/>
            <person name="Lindquist E."/>
            <person name="Lobanov A."/>
            <person name="Lomsadze A."/>
            <person name="Malik S.B."/>
            <person name="Marsh M.E."/>
            <person name="Mackinder L."/>
            <person name="Mock T."/>
            <person name="Mueller-Roeber B."/>
            <person name="Pagarete A."/>
            <person name="Parker M."/>
            <person name="Probert I."/>
            <person name="Quesneville H."/>
            <person name="Raines C."/>
            <person name="Rensing S.A."/>
            <person name="Riano-Pachon D.M."/>
            <person name="Richier S."/>
            <person name="Rokitta S."/>
            <person name="Shiraiwa Y."/>
            <person name="Soanes D.M."/>
            <person name="van der Giezen M."/>
            <person name="Wahlund T.M."/>
            <person name="Williams B."/>
            <person name="Wilson W."/>
            <person name="Wolfe G."/>
            <person name="Wurch L.L."/>
        </authorList>
    </citation>
    <scope>NUCLEOTIDE SEQUENCE</scope>
</reference>
<dbReference type="KEGG" id="ehx:EMIHUDRAFT_317180"/>
<feature type="signal peptide" evidence="2">
    <location>
        <begin position="1"/>
        <end position="18"/>
    </location>
</feature>
<evidence type="ECO:0000313" key="3">
    <source>
        <dbReference type="EnsemblProtists" id="EOD16871"/>
    </source>
</evidence>
<dbReference type="eggNOG" id="ENOG502S8A8">
    <property type="taxonomic scope" value="Eukaryota"/>
</dbReference>
<evidence type="ECO:0000313" key="4">
    <source>
        <dbReference type="Proteomes" id="UP000013827"/>
    </source>
</evidence>
<dbReference type="EnsemblProtists" id="EOD16871">
    <property type="protein sequence ID" value="EOD16871"/>
    <property type="gene ID" value="EMIHUDRAFT_356053"/>
</dbReference>
<sequence length="193" mass="20186">MARRFLLCLLCSTSTAHALTPSFAPSARPIELATHAQRFPAAASAAFVQPPRRALFQQTAALRVQTVWCSASPGPDNERLIKLLVSILIDLVGVASYAVPLAGEGADLAWAPVSALLVNYLYGNSILTGLAFAEEVLPGLDVVPTATIGWLLENTELGRSVNEASAPPPKADAPSSAGKSRGDDADVIDVNGR</sequence>
<protein>
    <submittedName>
        <fullName evidence="3">Uncharacterized protein</fullName>
    </submittedName>
</protein>
<dbReference type="GeneID" id="17254029"/>
<proteinExistence type="predicted"/>
<dbReference type="KEGG" id="ehx:EMIHUDRAFT_356053"/>
<evidence type="ECO:0000256" key="2">
    <source>
        <dbReference type="SAM" id="SignalP"/>
    </source>
</evidence>
<feature type="chain" id="PRO_5044053537" evidence="2">
    <location>
        <begin position="19"/>
        <end position="193"/>
    </location>
</feature>
<reference evidence="3" key="2">
    <citation type="submission" date="2024-10" db="UniProtKB">
        <authorList>
            <consortium name="EnsemblProtists"/>
        </authorList>
    </citation>
    <scope>IDENTIFICATION</scope>
</reference>
<feature type="region of interest" description="Disordered" evidence="1">
    <location>
        <begin position="160"/>
        <end position="193"/>
    </location>
</feature>
<dbReference type="RefSeq" id="XP_005760304.1">
    <property type="nucleotide sequence ID" value="XM_005760247.1"/>
</dbReference>
<dbReference type="GeneID" id="17263031"/>
<organism evidence="3 4">
    <name type="scientific">Emiliania huxleyi (strain CCMP1516)</name>
    <dbReference type="NCBI Taxonomy" id="280463"/>
    <lineage>
        <taxon>Eukaryota</taxon>
        <taxon>Haptista</taxon>
        <taxon>Haptophyta</taxon>
        <taxon>Prymnesiophyceae</taxon>
        <taxon>Isochrysidales</taxon>
        <taxon>Noelaerhabdaceae</taxon>
        <taxon>Emiliania</taxon>
    </lineage>
</organism>
<dbReference type="HOGENOM" id="CLU_1411174_0_0_1"/>
<dbReference type="PaxDb" id="2903-EOD07875"/>
<evidence type="ECO:0000256" key="1">
    <source>
        <dbReference type="SAM" id="MobiDB-lite"/>
    </source>
</evidence>
<dbReference type="RefSeq" id="XP_005769300.1">
    <property type="nucleotide sequence ID" value="XM_005769243.1"/>
</dbReference>
<name>A0A0D3J036_EMIH1</name>
<keyword evidence="4" id="KW-1185">Reference proteome</keyword>
<keyword evidence="2" id="KW-0732">Signal</keyword>
<dbReference type="EnsemblProtists" id="EOD07875">
    <property type="protein sequence ID" value="EOD07875"/>
    <property type="gene ID" value="EMIHUDRAFT_317180"/>
</dbReference>